<dbReference type="Pfam" id="PF00317">
    <property type="entry name" value="Ribonuc_red_lgN"/>
    <property type="match status" value="1"/>
</dbReference>
<evidence type="ECO:0000256" key="5">
    <source>
        <dbReference type="ARBA" id="ARBA00024942"/>
    </source>
</evidence>
<dbReference type="HOGENOM" id="CLU_000404_1_0_1"/>
<dbReference type="PRINTS" id="PR01183">
    <property type="entry name" value="RIBORDTASEM1"/>
</dbReference>
<keyword evidence="3 6" id="KW-0560">Oxidoreductase</keyword>
<feature type="domain" description="Ribonucleotide reductase large subunit" evidence="7">
    <location>
        <begin position="563"/>
        <end position="585"/>
    </location>
</feature>
<evidence type="ECO:0000256" key="2">
    <source>
        <dbReference type="ARBA" id="ARBA00012274"/>
    </source>
</evidence>
<reference evidence="9" key="1">
    <citation type="submission" date="2011-05" db="EMBL/GenBank/DDBJ databases">
        <title>The genome sequence of Vittaforma corneae strain ATCC 50505.</title>
        <authorList>
            <consortium name="The Broad Institute Genome Sequencing Platform"/>
            <person name="Cuomo C."/>
            <person name="Didier E."/>
            <person name="Bowers L."/>
            <person name="Young S.K."/>
            <person name="Zeng Q."/>
            <person name="Gargeya S."/>
            <person name="Fitzgerald M."/>
            <person name="Haas B."/>
            <person name="Abouelleil A."/>
            <person name="Alvarado L."/>
            <person name="Arachchi H.M."/>
            <person name="Berlin A."/>
            <person name="Chapman S.B."/>
            <person name="Gearin G."/>
            <person name="Goldberg J."/>
            <person name="Griggs A."/>
            <person name="Gujja S."/>
            <person name="Hansen M."/>
            <person name="Heiman D."/>
            <person name="Howarth C."/>
            <person name="Larimer J."/>
            <person name="Lui A."/>
            <person name="MacDonald P.J.P."/>
            <person name="McCowen C."/>
            <person name="Montmayeur A."/>
            <person name="Murphy C."/>
            <person name="Neiman D."/>
            <person name="Pearson M."/>
            <person name="Priest M."/>
            <person name="Roberts A."/>
            <person name="Saif S."/>
            <person name="Shea T."/>
            <person name="Sisk P."/>
            <person name="Stolte C."/>
            <person name="Sykes S."/>
            <person name="Wortman J."/>
            <person name="Nusbaum C."/>
            <person name="Birren B."/>
        </authorList>
    </citation>
    <scope>NUCLEOTIDE SEQUENCE [LARGE SCALE GENOMIC DNA]</scope>
    <source>
        <strain evidence="9">ATCC 50505</strain>
    </source>
</reference>
<comment type="function">
    <text evidence="5 6">Provides the precursors necessary for DNA synthesis. Catalyzes the biosynthesis of deoxyribonucleotides from the corresponding ribonucleotides.</text>
</comment>
<dbReference type="InterPro" id="IPR039718">
    <property type="entry name" value="Rrm1"/>
</dbReference>
<gene>
    <name evidence="8" type="ORF">VICG_00058</name>
</gene>
<dbReference type="InterPro" id="IPR000788">
    <property type="entry name" value="RNR_lg_C"/>
</dbReference>
<dbReference type="GO" id="GO:0005971">
    <property type="term" value="C:ribonucleoside-diphosphate reductase complex"/>
    <property type="evidence" value="ECO:0007669"/>
    <property type="project" value="TreeGrafter"/>
</dbReference>
<protein>
    <recommendedName>
        <fullName evidence="2 6">Ribonucleoside-diphosphate reductase</fullName>
        <ecNumber evidence="2 6">1.17.4.1</ecNumber>
    </recommendedName>
</protein>
<dbReference type="InterPro" id="IPR013346">
    <property type="entry name" value="NrdE_NrdA_C"/>
</dbReference>
<accession>L2GPC7</accession>
<evidence type="ECO:0000256" key="3">
    <source>
        <dbReference type="ARBA" id="ARBA00023002"/>
    </source>
</evidence>
<dbReference type="RefSeq" id="XP_007603511.1">
    <property type="nucleotide sequence ID" value="XM_007603449.1"/>
</dbReference>
<dbReference type="GO" id="GO:0009263">
    <property type="term" value="P:deoxyribonucleotide biosynthetic process"/>
    <property type="evidence" value="ECO:0007669"/>
    <property type="project" value="UniProtKB-KW"/>
</dbReference>
<comment type="catalytic activity">
    <reaction evidence="6">
        <text>a 2'-deoxyribonucleoside 5'-diphosphate + [thioredoxin]-disulfide + H2O = a ribonucleoside 5'-diphosphate + [thioredoxin]-dithiol</text>
        <dbReference type="Rhea" id="RHEA:23252"/>
        <dbReference type="Rhea" id="RHEA-COMP:10698"/>
        <dbReference type="Rhea" id="RHEA-COMP:10700"/>
        <dbReference type="ChEBI" id="CHEBI:15377"/>
        <dbReference type="ChEBI" id="CHEBI:29950"/>
        <dbReference type="ChEBI" id="CHEBI:50058"/>
        <dbReference type="ChEBI" id="CHEBI:57930"/>
        <dbReference type="ChEBI" id="CHEBI:73316"/>
        <dbReference type="EC" id="1.17.4.1"/>
    </reaction>
</comment>
<dbReference type="AlphaFoldDB" id="L2GPC7"/>
<comment type="similarity">
    <text evidence="1 6">Belongs to the ribonucleoside diphosphate reductase large chain family.</text>
</comment>
<dbReference type="InterPro" id="IPR008926">
    <property type="entry name" value="RNR_R1-su_N"/>
</dbReference>
<organism evidence="8 9">
    <name type="scientific">Vittaforma corneae (strain ATCC 50505)</name>
    <name type="common">Microsporidian parasite</name>
    <name type="synonym">Nosema corneum</name>
    <dbReference type="NCBI Taxonomy" id="993615"/>
    <lineage>
        <taxon>Eukaryota</taxon>
        <taxon>Fungi</taxon>
        <taxon>Fungi incertae sedis</taxon>
        <taxon>Microsporidia</taxon>
        <taxon>Nosematidae</taxon>
        <taxon>Vittaforma</taxon>
    </lineage>
</organism>
<dbReference type="EMBL" id="JH370130">
    <property type="protein sequence ID" value="ELA42743.1"/>
    <property type="molecule type" value="Genomic_DNA"/>
</dbReference>
<dbReference type="SUPFAM" id="SSF51998">
    <property type="entry name" value="PFL-like glycyl radical enzymes"/>
    <property type="match status" value="1"/>
</dbReference>
<dbReference type="UniPathway" id="UPA00326"/>
<dbReference type="PROSITE" id="PS00089">
    <property type="entry name" value="RIBORED_LARGE"/>
    <property type="match status" value="1"/>
</dbReference>
<dbReference type="PANTHER" id="PTHR11573:SF6">
    <property type="entry name" value="RIBONUCLEOSIDE-DIPHOSPHATE REDUCTASE LARGE SUBUNIT"/>
    <property type="match status" value="1"/>
</dbReference>
<evidence type="ECO:0000256" key="1">
    <source>
        <dbReference type="ARBA" id="ARBA00010406"/>
    </source>
</evidence>
<sequence>MATLLNLQNYKEEIQSYIDKYRLEHIDVADFLDKISLGTTPEMGTEELAKFCSEAAAALFTTHSDYAKLAAAILTTFHQSITLESFSEKIKLIKQNTSLLNLEIYELIIQNAPVYDSMIDYSRDFNLSYFSVHSLLRSYMIKINRRPIERPQDVFMRAAIQIHRNDFYRVKQTYDLISMGYFTHATPTLFNSCLKTCQLASCFLISPKEDSLEGIYNTIKDCAIISKYSGGLGLSLHNIRCKGSPLKSTGGYSKGVVPVIKIINETMKYVNLGGIKRQSTIAFYLEPWHMDVFDYLDVRKNSGNEEMRARDIFIAMWINDLFMERVENDEEWSLFDPNEAKGLYDVWGDEFKKLYLKYEKTLSRVVIPAQKLFKAIINSQIETGTPYMVYKDTCNRYSNQQNLGTIRSSNLCAEIIEYSASDEIAVCNLASVCLPAFVKNGVFDFNALREVVKAALVNLNRVIDNNFYPVPETSRSNLKHRPVGIGIQGLADTFSKLRYPFESQQARELNKLIAETMYFAAIESSAELAMQEGPYSSFVGSPLSKGIFHFEMYGAQPSGMWNWEELRAKVLQYGVRNSLFIALMPTAGTSQLFGNSECFEPYTSNIFTRRTVAGEFQVVNTYLMEDLERLGMWNEEMKNIIIEHEGSIQSIPCIPQEIKNLYKTVWEIKMKSVIDLAADRQPFVDQSMSMNIFLAQPTFAQLSSMHFYGWRRKIKTGMYYLRTKPILNPIKFTVNQELVEKTLSSFGNRFDNTDDRKENDDNDSYCEACSC</sequence>
<dbReference type="CDD" id="cd01679">
    <property type="entry name" value="RNR_I"/>
    <property type="match status" value="1"/>
</dbReference>
<dbReference type="GO" id="GO:0004748">
    <property type="term" value="F:ribonucleoside-diphosphate reductase activity, thioredoxin disulfide as acceptor"/>
    <property type="evidence" value="ECO:0007669"/>
    <property type="project" value="UniProtKB-EC"/>
</dbReference>
<dbReference type="Proteomes" id="UP000011082">
    <property type="component" value="Unassembled WGS sequence"/>
</dbReference>
<dbReference type="FunCoup" id="L2GPC7">
    <property type="interactions" value="190"/>
</dbReference>
<dbReference type="InterPro" id="IPR013509">
    <property type="entry name" value="RNR_lsu_N"/>
</dbReference>
<keyword evidence="9" id="KW-1185">Reference proteome</keyword>
<name>L2GPC7_VITCO</name>
<dbReference type="NCBIfam" id="TIGR02506">
    <property type="entry name" value="NrdE_NrdA"/>
    <property type="match status" value="1"/>
</dbReference>
<keyword evidence="4 6" id="KW-0215">Deoxyribonucleotide synthesis</keyword>
<evidence type="ECO:0000313" key="9">
    <source>
        <dbReference type="Proteomes" id="UP000011082"/>
    </source>
</evidence>
<evidence type="ECO:0000259" key="7">
    <source>
        <dbReference type="PROSITE" id="PS00089"/>
    </source>
</evidence>
<dbReference type="PANTHER" id="PTHR11573">
    <property type="entry name" value="RIBONUCLEOSIDE-DIPHOSPHATE REDUCTASE LARGE CHAIN"/>
    <property type="match status" value="1"/>
</dbReference>
<dbReference type="SUPFAM" id="SSF48168">
    <property type="entry name" value="R1 subunit of ribonucleotide reductase, N-terminal domain"/>
    <property type="match status" value="1"/>
</dbReference>
<dbReference type="InParanoid" id="L2GPC7"/>
<dbReference type="GO" id="GO:0005524">
    <property type="term" value="F:ATP binding"/>
    <property type="evidence" value="ECO:0007669"/>
    <property type="project" value="InterPro"/>
</dbReference>
<dbReference type="GeneID" id="19880776"/>
<evidence type="ECO:0000256" key="6">
    <source>
        <dbReference type="RuleBase" id="RU003410"/>
    </source>
</evidence>
<dbReference type="OrthoDB" id="3000483at2759"/>
<dbReference type="EC" id="1.17.4.1" evidence="2 6"/>
<evidence type="ECO:0000256" key="4">
    <source>
        <dbReference type="ARBA" id="ARBA00023116"/>
    </source>
</evidence>
<dbReference type="VEuPathDB" id="MicrosporidiaDB:VICG_00058"/>
<dbReference type="Pfam" id="PF02867">
    <property type="entry name" value="Ribonuc_red_lgC"/>
    <property type="match status" value="1"/>
</dbReference>
<proteinExistence type="inferred from homology"/>
<dbReference type="STRING" id="993615.L2GPC7"/>
<evidence type="ECO:0000313" key="8">
    <source>
        <dbReference type="EMBL" id="ELA42743.1"/>
    </source>
</evidence>
<dbReference type="OMA" id="IELPQHM"/>
<dbReference type="Gene3D" id="3.20.70.20">
    <property type="match status" value="1"/>
</dbReference>